<dbReference type="GO" id="GO:0005121">
    <property type="term" value="F:Toll binding"/>
    <property type="evidence" value="ECO:0007669"/>
    <property type="project" value="TreeGrafter"/>
</dbReference>
<dbReference type="InterPro" id="IPR032104">
    <property type="entry name" value="Spaetzle"/>
</dbReference>
<dbReference type="PANTHER" id="PTHR23199">
    <property type="entry name" value="NEUROTROPHIN 1-RELATED"/>
    <property type="match status" value="1"/>
</dbReference>
<dbReference type="KEGG" id="csol:105368205"/>
<dbReference type="RefSeq" id="XP_011505468.1">
    <property type="nucleotide sequence ID" value="XM_011507166.1"/>
</dbReference>
<protein>
    <submittedName>
        <fullName evidence="6 7">Protein spaetzle isoform X1</fullName>
    </submittedName>
</protein>
<organism evidence="5 6">
    <name type="scientific">Ceratosolen solmsi marchali</name>
    <dbReference type="NCBI Taxonomy" id="326594"/>
    <lineage>
        <taxon>Eukaryota</taxon>
        <taxon>Metazoa</taxon>
        <taxon>Ecdysozoa</taxon>
        <taxon>Arthropoda</taxon>
        <taxon>Hexapoda</taxon>
        <taxon>Insecta</taxon>
        <taxon>Pterygota</taxon>
        <taxon>Neoptera</taxon>
        <taxon>Endopterygota</taxon>
        <taxon>Hymenoptera</taxon>
        <taxon>Apocrita</taxon>
        <taxon>Proctotrupomorpha</taxon>
        <taxon>Chalcidoidea</taxon>
        <taxon>Agaonidae</taxon>
        <taxon>Agaoninae</taxon>
        <taxon>Ceratosolen</taxon>
    </lineage>
</organism>
<evidence type="ECO:0000256" key="3">
    <source>
        <dbReference type="ARBA" id="ARBA00023180"/>
    </source>
</evidence>
<keyword evidence="5" id="KW-1185">Reference proteome</keyword>
<evidence type="ECO:0000313" key="6">
    <source>
        <dbReference type="RefSeq" id="XP_011505468.1"/>
    </source>
</evidence>
<dbReference type="FunFam" id="2.10.90.10:FF:000056">
    <property type="entry name" value="Protein spaetzle"/>
    <property type="match status" value="1"/>
</dbReference>
<sequence>MWSKFLCKMPRDLDLLFTIFILILVTNTTMGYSRRWFDTHMMTNISHAAVPQRIDMSESISIRRKILSKGNYDITNRKDGKIIFPSDDTDNQPQRYVPEPSPICENSTFCENILNYPNDLVETALRMNKNLKFLPGVDLVPDVVHRVNVPPEDYPLCDSKEMVIYPKAAKNQDKEWIFVINQGDFIQSVRVETCVKENSVCNLVDDFAEGYKTTCKQKYIYRQLMAISSTGQIKPEVFKFPVSCCCHVKFTGNPLIRMGLGVNKKKEFSALNSRKK</sequence>
<feature type="domain" description="Spaetzle" evidence="4">
    <location>
        <begin position="155"/>
        <end position="248"/>
    </location>
</feature>
<dbReference type="RefSeq" id="XP_011505469.1">
    <property type="nucleotide sequence ID" value="XM_011507167.1"/>
</dbReference>
<dbReference type="GO" id="GO:0008083">
    <property type="term" value="F:growth factor activity"/>
    <property type="evidence" value="ECO:0007669"/>
    <property type="project" value="TreeGrafter"/>
</dbReference>
<dbReference type="CTD" id="43256"/>
<evidence type="ECO:0000313" key="5">
    <source>
        <dbReference type="Proteomes" id="UP000695007"/>
    </source>
</evidence>
<evidence type="ECO:0000313" key="7">
    <source>
        <dbReference type="RefSeq" id="XP_011505469.1"/>
    </source>
</evidence>
<dbReference type="Pfam" id="PF16077">
    <property type="entry name" value="Spaetzle"/>
    <property type="match status" value="1"/>
</dbReference>
<keyword evidence="2" id="KW-1015">Disulfide bond</keyword>
<name>A0AAJ6YW30_9HYME</name>
<dbReference type="Gene3D" id="2.10.90.10">
    <property type="entry name" value="Cystine-knot cytokines"/>
    <property type="match status" value="1"/>
</dbReference>
<dbReference type="AlphaFoldDB" id="A0AAJ6YW30"/>
<dbReference type="InterPro" id="IPR029034">
    <property type="entry name" value="Cystine-knot_cytokine"/>
</dbReference>
<gene>
    <name evidence="6 7 8" type="primary">LOC105368205</name>
</gene>
<evidence type="ECO:0000259" key="4">
    <source>
        <dbReference type="Pfam" id="PF16077"/>
    </source>
</evidence>
<dbReference type="Proteomes" id="UP000695007">
    <property type="component" value="Unplaced"/>
</dbReference>
<evidence type="ECO:0000313" key="8">
    <source>
        <dbReference type="RefSeq" id="XP_011505470.1"/>
    </source>
</evidence>
<dbReference type="GO" id="GO:0005615">
    <property type="term" value="C:extracellular space"/>
    <property type="evidence" value="ECO:0007669"/>
    <property type="project" value="UniProtKB-ARBA"/>
</dbReference>
<evidence type="ECO:0000256" key="2">
    <source>
        <dbReference type="ARBA" id="ARBA00023157"/>
    </source>
</evidence>
<proteinExistence type="predicted"/>
<dbReference type="RefSeq" id="XP_011505470.1">
    <property type="nucleotide sequence ID" value="XM_011507168.1"/>
</dbReference>
<dbReference type="PANTHER" id="PTHR23199:SF12">
    <property type="entry name" value="NEUROTROPHIN 1-RELATED"/>
    <property type="match status" value="1"/>
</dbReference>
<dbReference type="InterPro" id="IPR052444">
    <property type="entry name" value="Spz/Toll_ligand-like"/>
</dbReference>
<dbReference type="GO" id="GO:0021556">
    <property type="term" value="P:central nervous system formation"/>
    <property type="evidence" value="ECO:0007669"/>
    <property type="project" value="TreeGrafter"/>
</dbReference>
<reference evidence="6 7" key="1">
    <citation type="submission" date="2025-04" db="UniProtKB">
        <authorList>
            <consortium name="RefSeq"/>
        </authorList>
    </citation>
    <scope>IDENTIFICATION</scope>
</reference>
<dbReference type="GO" id="GO:0045087">
    <property type="term" value="P:innate immune response"/>
    <property type="evidence" value="ECO:0007669"/>
    <property type="project" value="TreeGrafter"/>
</dbReference>
<evidence type="ECO:0000256" key="1">
    <source>
        <dbReference type="ARBA" id="ARBA00022729"/>
    </source>
</evidence>
<keyword evidence="1" id="KW-0732">Signal</keyword>
<dbReference type="SUPFAM" id="SSF57501">
    <property type="entry name" value="Cystine-knot cytokines"/>
    <property type="match status" value="1"/>
</dbReference>
<accession>A0AAJ6YW30</accession>
<dbReference type="GeneID" id="105368205"/>
<keyword evidence="3" id="KW-0325">Glycoprotein</keyword>